<proteinExistence type="inferred from homology"/>
<evidence type="ECO:0000313" key="10">
    <source>
        <dbReference type="Proteomes" id="UP000470409"/>
    </source>
</evidence>
<evidence type="ECO:0000256" key="4">
    <source>
        <dbReference type="ARBA" id="ARBA00022801"/>
    </source>
</evidence>
<dbReference type="FunFam" id="3.90.400.10:FF:000002">
    <property type="entry name" value="Sucrose isomerase"/>
    <property type="match status" value="1"/>
</dbReference>
<dbReference type="PANTHER" id="PTHR10357:SF184">
    <property type="entry name" value="OLIGO-1,6-GLUCOSIDASE 1"/>
    <property type="match status" value="1"/>
</dbReference>
<dbReference type="FunFam" id="2.60.40.1180:FF:000007">
    <property type="entry name" value="Sucrose isomerase"/>
    <property type="match status" value="1"/>
</dbReference>
<keyword evidence="3" id="KW-0963">Cytoplasm</keyword>
<dbReference type="SUPFAM" id="SSF51011">
    <property type="entry name" value="Glycosyl hydrolase domain"/>
    <property type="match status" value="1"/>
</dbReference>
<organism evidence="9 10">
    <name type="scientific">Bacillus luti</name>
    <dbReference type="NCBI Taxonomy" id="2026191"/>
    <lineage>
        <taxon>Bacteria</taxon>
        <taxon>Bacillati</taxon>
        <taxon>Bacillota</taxon>
        <taxon>Bacilli</taxon>
        <taxon>Bacillales</taxon>
        <taxon>Bacillaceae</taxon>
        <taxon>Bacillus</taxon>
        <taxon>Bacillus cereus group</taxon>
    </lineage>
</organism>
<dbReference type="InterPro" id="IPR013780">
    <property type="entry name" value="Glyco_hydro_b"/>
</dbReference>
<dbReference type="InterPro" id="IPR045857">
    <property type="entry name" value="O16G_dom_2"/>
</dbReference>
<dbReference type="CDD" id="cd11333">
    <property type="entry name" value="AmyAc_SI_OligoGlu_DGase"/>
    <property type="match status" value="1"/>
</dbReference>
<dbReference type="Proteomes" id="UP000470409">
    <property type="component" value="Unassembled WGS sequence"/>
</dbReference>
<dbReference type="Gene3D" id="3.20.20.80">
    <property type="entry name" value="Glycosidases"/>
    <property type="match status" value="1"/>
</dbReference>
<dbReference type="Pfam" id="PF00128">
    <property type="entry name" value="Alpha-amylase"/>
    <property type="match status" value="1"/>
</dbReference>
<sequence length="558" mass="65718">MEKQWWKESVVYQIYPRSFMDSNGDGIGDLRGIISKLDYLNKLGINVIWLSPVYESPNDDNGYDISDYCKIMNEFGTMEDWDELLHEMHERNMKLMMDLVVNHTSDEHNWFIESRKSKDNKYRDYYMWRPGKDGKEPNNWGAAFSGSAWQYDEITDEYYLHLFSKKQPDLNWDNEEVRQDVYEMMKFWLEKGIDGFRMDVINFISKEEGLPTVETDEEGYVSGHKHFMNGPNIHKYLHEMNEEVLSHYDIMTVGEMPGVTTEEAKLYTGEDRKELQMVFQFEHMDLDSGEGGKWDVKPCSLLTLKENLTKWQKALEHTGWNSLYWNNHDQPRVVSRFGNDGMYRIESAKMLATVLHMMKGTPYIYQGEEIGMTNVRFESIDEYRDIETLNMYNEKVVDRGEDKEKVMESIYIKGRDNARTPMQWDGKKHAGFTTGEPWLAVNPNYKEINVEHAIQDENSIFYYYKKLIELRKNNEIIVYGSYDLILENNPSIFAYVRTYGAEKLLVIANFTADESVFTLPEDISYSEVELLIHNYDAGSESIDNITLRPYEAMVFKFK</sequence>
<dbReference type="SUPFAM" id="SSF51445">
    <property type="entry name" value="(Trans)glycosidases"/>
    <property type="match status" value="1"/>
</dbReference>
<evidence type="ECO:0000256" key="5">
    <source>
        <dbReference type="ARBA" id="ARBA00023295"/>
    </source>
</evidence>
<dbReference type="PANTHER" id="PTHR10357">
    <property type="entry name" value="ALPHA-AMYLASE FAMILY MEMBER"/>
    <property type="match status" value="1"/>
</dbReference>
<evidence type="ECO:0000256" key="2">
    <source>
        <dbReference type="ARBA" id="ARBA00008061"/>
    </source>
</evidence>
<dbReference type="RefSeq" id="WP_151624481.1">
    <property type="nucleotide sequence ID" value="NZ_WBPG01000008.1"/>
</dbReference>
<comment type="catalytic activity">
    <reaction evidence="6">
        <text>Hydrolysis of (1-&gt;6)-alpha-D-glucosidic linkages in some oligosaccharides produced from starch and glycogen by alpha-amylase, and in isomaltose.</text>
        <dbReference type="EC" id="3.2.1.10"/>
    </reaction>
</comment>
<comment type="caution">
    <text evidence="9">The sequence shown here is derived from an EMBL/GenBank/DDBJ whole genome shotgun (WGS) entry which is preliminary data.</text>
</comment>
<dbReference type="EC" id="3.2.1.10" evidence="7"/>
<evidence type="ECO:0000256" key="3">
    <source>
        <dbReference type="ARBA" id="ARBA00022490"/>
    </source>
</evidence>
<dbReference type="FunFam" id="3.20.20.80:FF:000014">
    <property type="entry name" value="Alpha,alpha-phosphotrehalase"/>
    <property type="match status" value="1"/>
</dbReference>
<evidence type="ECO:0000256" key="1">
    <source>
        <dbReference type="ARBA" id="ARBA00004496"/>
    </source>
</evidence>
<dbReference type="GO" id="GO:0005737">
    <property type="term" value="C:cytoplasm"/>
    <property type="evidence" value="ECO:0007669"/>
    <property type="project" value="UniProtKB-SubCell"/>
</dbReference>
<evidence type="ECO:0000256" key="6">
    <source>
        <dbReference type="ARBA" id="ARBA00036217"/>
    </source>
</evidence>
<dbReference type="GO" id="GO:0009313">
    <property type="term" value="P:oligosaccharide catabolic process"/>
    <property type="evidence" value="ECO:0007669"/>
    <property type="project" value="TreeGrafter"/>
</dbReference>
<dbReference type="InterPro" id="IPR056300">
    <property type="entry name" value="SusG-like_C"/>
</dbReference>
<keyword evidence="4" id="KW-0378">Hydrolase</keyword>
<dbReference type="GO" id="GO:0004574">
    <property type="term" value="F:oligo-1,6-glucosidase activity"/>
    <property type="evidence" value="ECO:0007669"/>
    <property type="project" value="UniProtKB-EC"/>
</dbReference>
<feature type="domain" description="Glycosyl hydrolase family 13 catalytic" evidence="8">
    <location>
        <begin position="13"/>
        <end position="419"/>
    </location>
</feature>
<dbReference type="FunFam" id="3.20.20.80:FF:000064">
    <property type="entry name" value="Oligo-1,6-glucosidase"/>
    <property type="match status" value="1"/>
</dbReference>
<comment type="similarity">
    <text evidence="2">Belongs to the glycosyl hydrolase 13 family.</text>
</comment>
<reference evidence="9 10" key="1">
    <citation type="submission" date="2019-10" db="EMBL/GenBank/DDBJ databases">
        <title>Bacillus from the desert of Cuatro Cinegas, Coahuila.</title>
        <authorList>
            <person name="Olmedo-Alvarez G."/>
            <person name="Saldana S."/>
            <person name="Barcelo D."/>
        </authorList>
    </citation>
    <scope>NUCLEOTIDE SEQUENCE [LARGE SCALE GENOMIC DNA]</scope>
    <source>
        <strain evidence="9 10">CH155b_5T</strain>
    </source>
</reference>
<evidence type="ECO:0000313" key="9">
    <source>
        <dbReference type="EMBL" id="KAB2444495.1"/>
    </source>
</evidence>
<evidence type="ECO:0000259" key="8">
    <source>
        <dbReference type="SMART" id="SM00642"/>
    </source>
</evidence>
<dbReference type="NCBIfam" id="NF008183">
    <property type="entry name" value="PRK10933.1"/>
    <property type="match status" value="1"/>
</dbReference>
<keyword evidence="5" id="KW-0326">Glycosidase</keyword>
<protein>
    <recommendedName>
        <fullName evidence="7">oligo-1,6-glucosidase</fullName>
        <ecNumber evidence="7">3.2.1.10</ecNumber>
    </recommendedName>
</protein>
<dbReference type="Gene3D" id="3.90.400.10">
    <property type="entry name" value="Oligo-1,6-glucosidase, Domain 2"/>
    <property type="match status" value="1"/>
</dbReference>
<dbReference type="GO" id="GO:0004556">
    <property type="term" value="F:alpha-amylase activity"/>
    <property type="evidence" value="ECO:0007669"/>
    <property type="project" value="TreeGrafter"/>
</dbReference>
<dbReference type="Pfam" id="PF23915">
    <property type="entry name" value="SusG_C"/>
    <property type="match status" value="1"/>
</dbReference>
<dbReference type="InterPro" id="IPR017853">
    <property type="entry name" value="GH"/>
</dbReference>
<evidence type="ECO:0000256" key="7">
    <source>
        <dbReference type="ARBA" id="ARBA00038939"/>
    </source>
</evidence>
<dbReference type="AlphaFoldDB" id="A0A7V7V5Y6"/>
<dbReference type="SMART" id="SM00642">
    <property type="entry name" value="Aamy"/>
    <property type="match status" value="1"/>
</dbReference>
<dbReference type="Gene3D" id="2.60.40.1180">
    <property type="entry name" value="Golgi alpha-mannosidase II"/>
    <property type="match status" value="1"/>
</dbReference>
<dbReference type="InterPro" id="IPR006047">
    <property type="entry name" value="GH13_cat_dom"/>
</dbReference>
<dbReference type="EMBL" id="WBPG01000008">
    <property type="protein sequence ID" value="KAB2444495.1"/>
    <property type="molecule type" value="Genomic_DNA"/>
</dbReference>
<comment type="subcellular location">
    <subcellularLocation>
        <location evidence="1">Cytoplasm</location>
    </subcellularLocation>
</comment>
<gene>
    <name evidence="9" type="ORF">F8163_04735</name>
</gene>
<accession>A0A7V7V5Y6</accession>
<name>A0A7V7V5Y6_9BACI</name>